<dbReference type="PANTHER" id="PTHR10083">
    <property type="entry name" value="KUNITZ-TYPE PROTEASE INHIBITOR-RELATED"/>
    <property type="match status" value="1"/>
</dbReference>
<evidence type="ECO:0000256" key="1">
    <source>
        <dbReference type="ARBA" id="ARBA00023157"/>
    </source>
</evidence>
<reference evidence="2" key="1">
    <citation type="submission" date="2020-03" db="EMBL/GenBank/DDBJ databases">
        <title>Melopsittacus undulatus (budgerigar) genome, bMelUnd1, maternal haplotype with Z.</title>
        <authorList>
            <person name="Gedman G."/>
            <person name="Mountcastle J."/>
            <person name="Haase B."/>
            <person name="Formenti G."/>
            <person name="Wright T."/>
            <person name="Apodaca J."/>
            <person name="Pelan S."/>
            <person name="Chow W."/>
            <person name="Rhie A."/>
            <person name="Howe K."/>
            <person name="Fedrigo O."/>
            <person name="Jarvis E.D."/>
        </authorList>
    </citation>
    <scope>NUCLEOTIDE SEQUENCE [LARGE SCALE GENOMIC DNA]</scope>
</reference>
<keyword evidence="3" id="KW-1185">Reference proteome</keyword>
<dbReference type="SMART" id="SM00131">
    <property type="entry name" value="KU"/>
    <property type="match status" value="1"/>
</dbReference>
<evidence type="ECO:0000313" key="2">
    <source>
        <dbReference type="Ensembl" id="ENSMUNP00000029178.1"/>
    </source>
</evidence>
<dbReference type="PANTHER" id="PTHR10083:SF375">
    <property type="entry name" value="BPTI_KUNITZ INHIBITOR DOMAIN-CONTAINING PROTEIN"/>
    <property type="match status" value="1"/>
</dbReference>
<name>A0A8V5HBM2_MELUD</name>
<proteinExistence type="predicted"/>
<dbReference type="PRINTS" id="PR00759">
    <property type="entry name" value="BASICPTASE"/>
</dbReference>
<dbReference type="CDD" id="cd22627">
    <property type="entry name" value="Kunitz_collagen_alpha1_VII"/>
    <property type="match status" value="1"/>
</dbReference>
<dbReference type="SUPFAM" id="SSF57362">
    <property type="entry name" value="BPTI-like"/>
    <property type="match status" value="1"/>
</dbReference>
<organism evidence="2 3">
    <name type="scientific">Melopsittacus undulatus</name>
    <name type="common">Budgerigar</name>
    <name type="synonym">Psittacus undulatus</name>
    <dbReference type="NCBI Taxonomy" id="13146"/>
    <lineage>
        <taxon>Eukaryota</taxon>
        <taxon>Metazoa</taxon>
        <taxon>Chordata</taxon>
        <taxon>Craniata</taxon>
        <taxon>Vertebrata</taxon>
        <taxon>Euteleostomi</taxon>
        <taxon>Archelosauria</taxon>
        <taxon>Archosauria</taxon>
        <taxon>Dinosauria</taxon>
        <taxon>Saurischia</taxon>
        <taxon>Theropoda</taxon>
        <taxon>Coelurosauria</taxon>
        <taxon>Aves</taxon>
        <taxon>Neognathae</taxon>
        <taxon>Neoaves</taxon>
        <taxon>Telluraves</taxon>
        <taxon>Australaves</taxon>
        <taxon>Psittaciformes</taxon>
        <taxon>Psittaculidae</taxon>
        <taxon>Melopsittacus</taxon>
    </lineage>
</organism>
<reference evidence="2" key="3">
    <citation type="submission" date="2025-09" db="UniProtKB">
        <authorList>
            <consortium name="Ensembl"/>
        </authorList>
    </citation>
    <scope>IDENTIFICATION</scope>
</reference>
<dbReference type="Ensembl" id="ENSMUNT00000029929.1">
    <property type="protein sequence ID" value="ENSMUNP00000029178.1"/>
    <property type="gene ID" value="ENSMUNG00000017493.1"/>
</dbReference>
<reference evidence="2" key="2">
    <citation type="submission" date="2025-08" db="UniProtKB">
        <authorList>
            <consortium name="Ensembl"/>
        </authorList>
    </citation>
    <scope>IDENTIFICATION</scope>
</reference>
<dbReference type="Pfam" id="PF00014">
    <property type="entry name" value="Kunitz_BPTI"/>
    <property type="match status" value="1"/>
</dbReference>
<dbReference type="FunFam" id="4.10.410.10:FF:000020">
    <property type="entry name" value="Collagen, type VI, alpha 3"/>
    <property type="match status" value="1"/>
</dbReference>
<dbReference type="InterPro" id="IPR002223">
    <property type="entry name" value="Kunitz_BPTI"/>
</dbReference>
<keyword evidence="1" id="KW-1015">Disulfide bond</keyword>
<dbReference type="Proteomes" id="UP000694405">
    <property type="component" value="Chromosome 5"/>
</dbReference>
<accession>A0A8V5HBM2</accession>
<evidence type="ECO:0000313" key="3">
    <source>
        <dbReference type="Proteomes" id="UP000694405"/>
    </source>
</evidence>
<dbReference type="PROSITE" id="PS50279">
    <property type="entry name" value="BPTI_KUNITZ_2"/>
    <property type="match status" value="1"/>
</dbReference>
<dbReference type="GO" id="GO:0005615">
    <property type="term" value="C:extracellular space"/>
    <property type="evidence" value="ECO:0007669"/>
    <property type="project" value="TreeGrafter"/>
</dbReference>
<dbReference type="InterPro" id="IPR020901">
    <property type="entry name" value="Prtase_inh_Kunz-CS"/>
</dbReference>
<dbReference type="InterPro" id="IPR036880">
    <property type="entry name" value="Kunitz_BPTI_sf"/>
</dbReference>
<dbReference type="GO" id="GO:0004867">
    <property type="term" value="F:serine-type endopeptidase inhibitor activity"/>
    <property type="evidence" value="ECO:0007669"/>
    <property type="project" value="InterPro"/>
</dbReference>
<dbReference type="Gene3D" id="4.10.410.10">
    <property type="entry name" value="Pancreatic trypsin inhibitor Kunitz domain"/>
    <property type="match status" value="1"/>
</dbReference>
<dbReference type="AlphaFoldDB" id="A0A8V5HBM2"/>
<dbReference type="PROSITE" id="PS00280">
    <property type="entry name" value="BPTI_KUNITZ_1"/>
    <property type="match status" value="1"/>
</dbReference>
<dbReference type="InterPro" id="IPR050098">
    <property type="entry name" value="TFPI/VKTCI-like"/>
</dbReference>
<sequence length="124" mass="13713">MLTVWPWTSQGGGCQWRSVAFFLLGPTQGDWGCFPAEPCLQPMDEGSCQHYTLLWYYHAEANACRPFLFGGCQGNSNRFETKRRCEQQCRDSAGNAALSPPTLLLLQPAGNPSTVYPPPLDLGK</sequence>
<protein>
    <submittedName>
        <fullName evidence="2">Uncharacterized protein</fullName>
    </submittedName>
</protein>